<feature type="transmembrane region" description="Helical" evidence="7">
    <location>
        <begin position="62"/>
        <end position="87"/>
    </location>
</feature>
<keyword evidence="2 7" id="KW-0812">Transmembrane</keyword>
<feature type="region of interest" description="Disordered" evidence="6">
    <location>
        <begin position="339"/>
        <end position="379"/>
    </location>
</feature>
<evidence type="ECO:0000256" key="7">
    <source>
        <dbReference type="SAM" id="Phobius"/>
    </source>
</evidence>
<evidence type="ECO:0000256" key="1">
    <source>
        <dbReference type="ARBA" id="ARBA00004141"/>
    </source>
</evidence>
<feature type="compositionally biased region" description="Polar residues" evidence="6">
    <location>
        <begin position="307"/>
        <end position="319"/>
    </location>
</feature>
<evidence type="ECO:0000256" key="4">
    <source>
        <dbReference type="ARBA" id="ARBA00023136"/>
    </source>
</evidence>
<evidence type="ECO:0000259" key="8">
    <source>
        <dbReference type="Pfam" id="PF20684"/>
    </source>
</evidence>
<feature type="transmembrane region" description="Helical" evidence="7">
    <location>
        <begin position="217"/>
        <end position="237"/>
    </location>
</feature>
<reference evidence="9 10" key="1">
    <citation type="journal article" date="2024" name="Commun. Biol.">
        <title>Comparative genomic analysis of thermophilic fungi reveals convergent evolutionary adaptations and gene losses.</title>
        <authorList>
            <person name="Steindorff A.S."/>
            <person name="Aguilar-Pontes M.V."/>
            <person name="Robinson A.J."/>
            <person name="Andreopoulos B."/>
            <person name="LaButti K."/>
            <person name="Kuo A."/>
            <person name="Mondo S."/>
            <person name="Riley R."/>
            <person name="Otillar R."/>
            <person name="Haridas S."/>
            <person name="Lipzen A."/>
            <person name="Grimwood J."/>
            <person name="Schmutz J."/>
            <person name="Clum A."/>
            <person name="Reid I.D."/>
            <person name="Moisan M.C."/>
            <person name="Butler G."/>
            <person name="Nguyen T.T.M."/>
            <person name="Dewar K."/>
            <person name="Conant G."/>
            <person name="Drula E."/>
            <person name="Henrissat B."/>
            <person name="Hansel C."/>
            <person name="Singer S."/>
            <person name="Hutchinson M.I."/>
            <person name="de Vries R.P."/>
            <person name="Natvig D.O."/>
            <person name="Powell A.J."/>
            <person name="Tsang A."/>
            <person name="Grigoriev I.V."/>
        </authorList>
    </citation>
    <scope>NUCLEOTIDE SEQUENCE [LARGE SCALE GENOMIC DNA]</scope>
    <source>
        <strain evidence="9 10">ATCC 24622</strain>
    </source>
</reference>
<dbReference type="InterPro" id="IPR049326">
    <property type="entry name" value="Rhodopsin_dom_fungi"/>
</dbReference>
<gene>
    <name evidence="9" type="ORF">VTK73DRAFT_8021</name>
</gene>
<dbReference type="InterPro" id="IPR052337">
    <property type="entry name" value="SAT4-like"/>
</dbReference>
<name>A0ABR3WBA8_9PEZI</name>
<feature type="transmembrane region" description="Helical" evidence="7">
    <location>
        <begin position="183"/>
        <end position="205"/>
    </location>
</feature>
<dbReference type="Pfam" id="PF20684">
    <property type="entry name" value="Fung_rhodopsin"/>
    <property type="match status" value="1"/>
</dbReference>
<feature type="domain" description="Rhodopsin" evidence="8">
    <location>
        <begin position="46"/>
        <end position="282"/>
    </location>
</feature>
<proteinExistence type="inferred from homology"/>
<keyword evidence="3 7" id="KW-1133">Transmembrane helix</keyword>
<feature type="compositionally biased region" description="Basic and acidic residues" evidence="6">
    <location>
        <begin position="357"/>
        <end position="377"/>
    </location>
</feature>
<accession>A0ABR3WBA8</accession>
<evidence type="ECO:0000256" key="5">
    <source>
        <dbReference type="ARBA" id="ARBA00038359"/>
    </source>
</evidence>
<dbReference type="Proteomes" id="UP001586593">
    <property type="component" value="Unassembled WGS sequence"/>
</dbReference>
<comment type="similarity">
    <text evidence="5">Belongs to the SAT4 family.</text>
</comment>
<feature type="transmembrane region" description="Helical" evidence="7">
    <location>
        <begin position="257"/>
        <end position="277"/>
    </location>
</feature>
<feature type="transmembrane region" description="Helical" evidence="7">
    <location>
        <begin position="141"/>
        <end position="163"/>
    </location>
</feature>
<dbReference type="PANTHER" id="PTHR33048">
    <property type="entry name" value="PTH11-LIKE INTEGRAL MEMBRANE PROTEIN (AFU_ORTHOLOGUE AFUA_5G11245)"/>
    <property type="match status" value="1"/>
</dbReference>
<keyword evidence="10" id="KW-1185">Reference proteome</keyword>
<organism evidence="9 10">
    <name type="scientific">Phialemonium thermophilum</name>
    <dbReference type="NCBI Taxonomy" id="223376"/>
    <lineage>
        <taxon>Eukaryota</taxon>
        <taxon>Fungi</taxon>
        <taxon>Dikarya</taxon>
        <taxon>Ascomycota</taxon>
        <taxon>Pezizomycotina</taxon>
        <taxon>Sordariomycetes</taxon>
        <taxon>Sordariomycetidae</taxon>
        <taxon>Cephalothecales</taxon>
        <taxon>Cephalothecaceae</taxon>
        <taxon>Phialemonium</taxon>
    </lineage>
</organism>
<feature type="transmembrane region" description="Helical" evidence="7">
    <location>
        <begin position="107"/>
        <end position="129"/>
    </location>
</feature>
<comment type="caution">
    <text evidence="9">The sequence shown here is derived from an EMBL/GenBank/DDBJ whole genome shotgun (WGS) entry which is preliminary data.</text>
</comment>
<evidence type="ECO:0000256" key="2">
    <source>
        <dbReference type="ARBA" id="ARBA00022692"/>
    </source>
</evidence>
<feature type="region of interest" description="Disordered" evidence="6">
    <location>
        <begin position="294"/>
        <end position="327"/>
    </location>
</feature>
<dbReference type="EMBL" id="JAZHXJ010000549">
    <property type="protein sequence ID" value="KAL1857639.1"/>
    <property type="molecule type" value="Genomic_DNA"/>
</dbReference>
<feature type="transmembrane region" description="Helical" evidence="7">
    <location>
        <begin position="29"/>
        <end position="50"/>
    </location>
</feature>
<evidence type="ECO:0000256" key="3">
    <source>
        <dbReference type="ARBA" id="ARBA00022989"/>
    </source>
</evidence>
<evidence type="ECO:0000256" key="6">
    <source>
        <dbReference type="SAM" id="MobiDB-lite"/>
    </source>
</evidence>
<evidence type="ECO:0000313" key="10">
    <source>
        <dbReference type="Proteomes" id="UP001586593"/>
    </source>
</evidence>
<evidence type="ECO:0000313" key="9">
    <source>
        <dbReference type="EMBL" id="KAL1857639.1"/>
    </source>
</evidence>
<comment type="subcellular location">
    <subcellularLocation>
        <location evidence="1">Membrane</location>
        <topology evidence="1">Multi-pass membrane protein</topology>
    </subcellularLocation>
</comment>
<dbReference type="PANTHER" id="PTHR33048:SF47">
    <property type="entry name" value="INTEGRAL MEMBRANE PROTEIN-RELATED"/>
    <property type="match status" value="1"/>
</dbReference>
<keyword evidence="4 7" id="KW-0472">Membrane</keyword>
<protein>
    <recommendedName>
        <fullName evidence="8">Rhodopsin domain-containing protein</fullName>
    </recommendedName>
</protein>
<sequence length="402" mass="44547">MVNATDIENHKKLTSTVVPLAPRSETGQIIHTAIIFSVLIAVWSALRLYAKRMRGTPLQIEDGLFYISVVAFYGMIVALFLALYLGAIGYHMDQLEKKHVARLTQSVLAIQGLYGLAMCASKWSILWMLKRIFAVRSFQLVTWAIIVVQAAWMIMTVLIGLLICRPIQKNWDPTVSGQCGNQIAGYTAVSVYNVIVDVVMCILPIPMIYNLQVKKPYKAALLGIFGIGVVTVVFSILRLVSLRSVDFNDFAFTVPDVIIWTYAETGVVLLVACSPLLRPIFDKVFRPFLSITRSKSERPSHGGSIDYLTSGNGPSQQPKIKSKRRSGFVTVGDSEESLELGDVGERGRTHTNIVSGHDAREVGPRRSRDRDRDRRAGSADNGFRMGIVVEKEVSQTVNLVNS</sequence>